<feature type="coiled-coil region" evidence="3">
    <location>
        <begin position="650"/>
        <end position="684"/>
    </location>
</feature>
<evidence type="ECO:0000256" key="4">
    <source>
        <dbReference type="SAM" id="MobiDB-lite"/>
    </source>
</evidence>
<dbReference type="PANTHER" id="PTHR32054">
    <property type="entry name" value="HEAVY CHAIN, PUTATIVE, EXPRESSED-RELATED-RELATED"/>
    <property type="match status" value="1"/>
</dbReference>
<feature type="coiled-coil region" evidence="3">
    <location>
        <begin position="578"/>
        <end position="622"/>
    </location>
</feature>
<dbReference type="GO" id="GO:0009904">
    <property type="term" value="P:chloroplast accumulation movement"/>
    <property type="evidence" value="ECO:0007669"/>
    <property type="project" value="TreeGrafter"/>
</dbReference>
<feature type="compositionally biased region" description="Polar residues" evidence="4">
    <location>
        <begin position="935"/>
        <end position="952"/>
    </location>
</feature>
<evidence type="ECO:0000256" key="1">
    <source>
        <dbReference type="ARBA" id="ARBA00005485"/>
    </source>
</evidence>
<dbReference type="GO" id="GO:0005829">
    <property type="term" value="C:cytosol"/>
    <property type="evidence" value="ECO:0007669"/>
    <property type="project" value="TreeGrafter"/>
</dbReference>
<dbReference type="Gramene" id="Psat6g013120.1">
    <property type="protein sequence ID" value="Psat6g013120.1.cds"/>
    <property type="gene ID" value="Psat6g013120"/>
</dbReference>
<feature type="compositionally biased region" description="Polar residues" evidence="4">
    <location>
        <begin position="960"/>
        <end position="978"/>
    </location>
</feature>
<evidence type="ECO:0000313" key="5">
    <source>
        <dbReference type="EMBL" id="KAI5393152.1"/>
    </source>
</evidence>
<keyword evidence="2 3" id="KW-0175">Coiled coil</keyword>
<feature type="coiled-coil region" evidence="3">
    <location>
        <begin position="394"/>
        <end position="465"/>
    </location>
</feature>
<dbReference type="EMBL" id="JAMSHJ010000006">
    <property type="protein sequence ID" value="KAI5393152.1"/>
    <property type="molecule type" value="Genomic_DNA"/>
</dbReference>
<feature type="region of interest" description="Disordered" evidence="4">
    <location>
        <begin position="919"/>
        <end position="990"/>
    </location>
</feature>
<comment type="caution">
    <text evidence="5">The sequence shown here is derived from an EMBL/GenBank/DDBJ whole genome shotgun (WGS) entry which is preliminary data.</text>
</comment>
<feature type="region of interest" description="Disordered" evidence="4">
    <location>
        <begin position="1"/>
        <end position="38"/>
    </location>
</feature>
<feature type="coiled-coil region" evidence="3">
    <location>
        <begin position="748"/>
        <end position="782"/>
    </location>
</feature>
<reference evidence="5 6" key="1">
    <citation type="journal article" date="2022" name="Nat. Genet.">
        <title>Improved pea reference genome and pan-genome highlight genomic features and evolutionary characteristics.</title>
        <authorList>
            <person name="Yang T."/>
            <person name="Liu R."/>
            <person name="Luo Y."/>
            <person name="Hu S."/>
            <person name="Wang D."/>
            <person name="Wang C."/>
            <person name="Pandey M.K."/>
            <person name="Ge S."/>
            <person name="Xu Q."/>
            <person name="Li N."/>
            <person name="Li G."/>
            <person name="Huang Y."/>
            <person name="Saxena R.K."/>
            <person name="Ji Y."/>
            <person name="Li M."/>
            <person name="Yan X."/>
            <person name="He Y."/>
            <person name="Liu Y."/>
            <person name="Wang X."/>
            <person name="Xiang C."/>
            <person name="Varshney R.K."/>
            <person name="Ding H."/>
            <person name="Gao S."/>
            <person name="Zong X."/>
        </authorList>
    </citation>
    <scope>NUCLEOTIDE SEQUENCE [LARGE SCALE GENOMIC DNA]</scope>
    <source>
        <strain evidence="5 6">cv. Zhongwan 6</strain>
    </source>
</reference>
<feature type="compositionally biased region" description="Polar residues" evidence="4">
    <location>
        <begin position="120"/>
        <end position="134"/>
    </location>
</feature>
<dbReference type="Gramene" id="Psat06G0033100-T1">
    <property type="protein sequence ID" value="KAI5393152.1"/>
    <property type="gene ID" value="KIW84_060331"/>
</dbReference>
<feature type="compositionally biased region" description="Polar residues" evidence="4">
    <location>
        <begin position="7"/>
        <end position="30"/>
    </location>
</feature>
<dbReference type="GO" id="GO:0009903">
    <property type="term" value="P:chloroplast avoidance movement"/>
    <property type="evidence" value="ECO:0007669"/>
    <property type="project" value="TreeGrafter"/>
</dbReference>
<comment type="similarity">
    <text evidence="1">Belongs to the WEB family.</text>
</comment>
<feature type="compositionally biased region" description="Basic and acidic residues" evidence="4">
    <location>
        <begin position="53"/>
        <end position="63"/>
    </location>
</feature>
<dbReference type="Gramene" id="PSAT_LOCUS24902_t1">
    <property type="protein sequence ID" value="CAL5206018.1"/>
    <property type="gene ID" value="PSAT_LOCUS24902"/>
</dbReference>
<evidence type="ECO:0000313" key="6">
    <source>
        <dbReference type="Proteomes" id="UP001058974"/>
    </source>
</evidence>
<protein>
    <submittedName>
        <fullName evidence="5">Uncharacterized protein</fullName>
    </submittedName>
</protein>
<accession>A0A9D4W152</accession>
<organism evidence="5 6">
    <name type="scientific">Pisum sativum</name>
    <name type="common">Garden pea</name>
    <name type="synonym">Lathyrus oleraceus</name>
    <dbReference type="NCBI Taxonomy" id="3888"/>
    <lineage>
        <taxon>Eukaryota</taxon>
        <taxon>Viridiplantae</taxon>
        <taxon>Streptophyta</taxon>
        <taxon>Embryophyta</taxon>
        <taxon>Tracheophyta</taxon>
        <taxon>Spermatophyta</taxon>
        <taxon>Magnoliopsida</taxon>
        <taxon>eudicotyledons</taxon>
        <taxon>Gunneridae</taxon>
        <taxon>Pentapetalae</taxon>
        <taxon>rosids</taxon>
        <taxon>fabids</taxon>
        <taxon>Fabales</taxon>
        <taxon>Fabaceae</taxon>
        <taxon>Papilionoideae</taxon>
        <taxon>50 kb inversion clade</taxon>
        <taxon>NPAAA clade</taxon>
        <taxon>Hologalegina</taxon>
        <taxon>IRL clade</taxon>
        <taxon>Fabeae</taxon>
        <taxon>Lathyrus</taxon>
    </lineage>
</organism>
<gene>
    <name evidence="5" type="ORF">KIW84_060331</name>
</gene>
<dbReference type="Proteomes" id="UP001058974">
    <property type="component" value="Chromosome 6"/>
</dbReference>
<evidence type="ECO:0000256" key="2">
    <source>
        <dbReference type="ARBA" id="ARBA00023054"/>
    </source>
</evidence>
<proteinExistence type="inferred from homology"/>
<feature type="compositionally biased region" description="Low complexity" evidence="4">
    <location>
        <begin position="94"/>
        <end position="106"/>
    </location>
</feature>
<dbReference type="InterPro" id="IPR008545">
    <property type="entry name" value="Web"/>
</dbReference>
<feature type="region of interest" description="Disordered" evidence="4">
    <location>
        <begin position="50"/>
        <end position="142"/>
    </location>
</feature>
<sequence length="1006" mass="111436">MEEVENKPTSSSESSTRNGEQNPQAETSQENTDDIIAPINIQSSISILGDNTILEHDETHSPEETDFPEIESNSTNASVDQPIKQDEYLLTDNSTSTSQETEQIQQGAIAADSEPETLEDINNGQRDGGSTATASSDVDSLSTELLTSSSITKELLIEPIDSPRDGVIDFDATQENLVSTSNSEVHVTEESHQEPIVADSESGSLEDIVNMEKEGDSSVSVVDNQIEHGSGSLEDIANMDGGDSTVNVVNNQIEHGSGSFEDLVNMEKDGDSTVSDVDKQIEHGSGSLGDSVNMEKDGDSTVSVVDNQMEPSTSSSEKIELQNDCEELNVNLDEIKVSDVAVGGVDSPTNEKKIEEKRGIIDTAAPFESVKEAVSKFGGIVDWKAHRMLTVERRKQVEHELEKAHDEIPEYRKISKVAEQEKVEALQQLDSTKRLIEELKLNLERAQTEERQARQDSELAKLRVEEMEQGIAEDSSVAAKAQLEVAKARYTAAITEFTLVKHELDALRMEYASLVDEKGEAINRAEEAVAASKRVEKTVEDLTIELIATKESLETAHSAHMEAEEHRIGTVMARDQDLLNWEKELKEEEHELEKLNQKILSADDLKSKLSKASTHLLDLKAELNVYMESKSNQEGDEEGVSKAELEKKSHNEIQVAIASAKKELEEVKLNIEKATSEVNYLKVAATSLRSELEQEKLSLALIRQREGMASVTVASIEAELNKTKTEIGFIHMKEKEGRETVLEMPEKLKEAAEEANKANLLAKEAREGLRRVKEEAEQAKASASTMYSRLLAAQKEIEAARASERLAIKAIKTLQESESARSNNKNEVDSSNGVKLSVEEYYNLTKRAHEAEEEANMRVATSNSEIDIAKETESKTLEKLNEVNKEMAARKESLKIAMDKAEKAREGKLGAEQELRKWRAEHGQRRKAGEIGQKVVNQNTSHSGKLEQNNRGNIPPGHHFSTQKSYVRANNENGSSPDAKNGKKKKKSFFPRVLMFFARRKSHSTH</sequence>
<dbReference type="Pfam" id="PF05701">
    <property type="entry name" value="WEMBL"/>
    <property type="match status" value="1"/>
</dbReference>
<keyword evidence="6" id="KW-1185">Reference proteome</keyword>
<evidence type="ECO:0000256" key="3">
    <source>
        <dbReference type="SAM" id="Coils"/>
    </source>
</evidence>
<feature type="compositionally biased region" description="Basic and acidic residues" evidence="4">
    <location>
        <begin position="919"/>
        <end position="929"/>
    </location>
</feature>
<dbReference type="AlphaFoldDB" id="A0A9D4W152"/>
<name>A0A9D4W152_PEA</name>
<dbReference type="OrthoDB" id="1931671at2759"/>
<dbReference type="PANTHER" id="PTHR32054:SF43">
    <property type="entry name" value="WEB FAMILY PROTEIN-RELATED"/>
    <property type="match status" value="1"/>
</dbReference>